<keyword evidence="2" id="KW-1133">Transmembrane helix</keyword>
<evidence type="ECO:0000313" key="3">
    <source>
        <dbReference type="EMBL" id="MDQ0580206.1"/>
    </source>
</evidence>
<dbReference type="EMBL" id="JAUSWV010000002">
    <property type="protein sequence ID" value="MDQ0580206.1"/>
    <property type="molecule type" value="Genomic_DNA"/>
</dbReference>
<keyword evidence="2" id="KW-0812">Transmembrane</keyword>
<dbReference type="RefSeq" id="WP_307162605.1">
    <property type="nucleotide sequence ID" value="NZ_JAUSWV010000002.1"/>
</dbReference>
<keyword evidence="4" id="KW-1185">Reference proteome</keyword>
<feature type="compositionally biased region" description="Low complexity" evidence="1">
    <location>
        <begin position="127"/>
        <end position="151"/>
    </location>
</feature>
<feature type="region of interest" description="Disordered" evidence="1">
    <location>
        <begin position="89"/>
        <end position="168"/>
    </location>
</feature>
<evidence type="ECO:0000256" key="2">
    <source>
        <dbReference type="SAM" id="Phobius"/>
    </source>
</evidence>
<sequence length="290" mass="30269">MTMRRDVHDELRARLQGAAEAHEPDRAYILARVERGMAGQAQGPRRSDHRASRPVLWGWARIVGATAAVAGMLAVGGYAVASAVKDDPPAQQTVSVSPPPVESPDATSRPPVSPTPSSGGGAKDPAKPSAGPSGNSAATPSAPAATLLPATTDDEDGPLWSDGSVDPHSNDFWAQSNVTVKTSEALTELTVQLKVAQTGGVSSAGAWRSLPEDDFTFSVSERDGFLVYTWVLKEGRTVAKGEWVFAGQYDHDRGGRDAKDDTYAVTGRSDGRRGAVGGDFASAEDGEGDS</sequence>
<feature type="region of interest" description="Disordered" evidence="1">
    <location>
        <begin position="250"/>
        <end position="290"/>
    </location>
</feature>
<dbReference type="Proteomes" id="UP001230654">
    <property type="component" value="Unassembled WGS sequence"/>
</dbReference>
<evidence type="ECO:0000256" key="1">
    <source>
        <dbReference type="SAM" id="MobiDB-lite"/>
    </source>
</evidence>
<organism evidence="3 4">
    <name type="scientific">Streptomyces rishiriensis</name>
    <dbReference type="NCBI Taxonomy" id="68264"/>
    <lineage>
        <taxon>Bacteria</taxon>
        <taxon>Bacillati</taxon>
        <taxon>Actinomycetota</taxon>
        <taxon>Actinomycetes</taxon>
        <taxon>Kitasatosporales</taxon>
        <taxon>Streptomycetaceae</taxon>
        <taxon>Streptomyces</taxon>
    </lineage>
</organism>
<evidence type="ECO:0000313" key="4">
    <source>
        <dbReference type="Proteomes" id="UP001230654"/>
    </source>
</evidence>
<gene>
    <name evidence="3" type="ORF">QF030_002384</name>
</gene>
<comment type="caution">
    <text evidence="3">The sequence shown here is derived from an EMBL/GenBank/DDBJ whole genome shotgun (WGS) entry which is preliminary data.</text>
</comment>
<feature type="transmembrane region" description="Helical" evidence="2">
    <location>
        <begin position="55"/>
        <end position="81"/>
    </location>
</feature>
<name>A0ABU0NM54_STRRH</name>
<feature type="compositionally biased region" description="Basic and acidic residues" evidence="1">
    <location>
        <begin position="250"/>
        <end position="262"/>
    </location>
</feature>
<proteinExistence type="predicted"/>
<accession>A0ABU0NM54</accession>
<protein>
    <submittedName>
        <fullName evidence="3">Uncharacterized protein</fullName>
    </submittedName>
</protein>
<keyword evidence="2" id="KW-0472">Membrane</keyword>
<reference evidence="3 4" key="1">
    <citation type="submission" date="2023-07" db="EMBL/GenBank/DDBJ databases">
        <title>Comparative genomics of wheat-associated soil bacteria to identify genetic determinants of phenazine resistance.</title>
        <authorList>
            <person name="Mouncey N."/>
        </authorList>
    </citation>
    <scope>NUCLEOTIDE SEQUENCE [LARGE SCALE GENOMIC DNA]</scope>
    <source>
        <strain evidence="3 4">B2I6</strain>
    </source>
</reference>